<feature type="compositionally biased region" description="Basic and acidic residues" evidence="1">
    <location>
        <begin position="96"/>
        <end position="107"/>
    </location>
</feature>
<sequence length="203" mass="22599">MFPNATRGYMPFVSNQNKGRNNKNGKLNEEFKLQPGKAYQVTLKDRHGFTYSYIVKADGSKSLPVLCDSKMYGRRCGPMSTSMPNMDAKQIPGCNRKSDKSGNDRTDSSINGAKGILTSIMRFLSSKTKTKAKSKRKPKSLPQRCKRQRTISAMSNLDPIQESPDENDERHLGEEEEEDDNDSYLHDSCSSTPESDSIGSGDA</sequence>
<feature type="region of interest" description="Disordered" evidence="1">
    <location>
        <begin position="79"/>
        <end position="112"/>
    </location>
</feature>
<organism evidence="2">
    <name type="scientific">Octopus bimaculoides</name>
    <name type="common">California two-spotted octopus</name>
    <dbReference type="NCBI Taxonomy" id="37653"/>
    <lineage>
        <taxon>Eukaryota</taxon>
        <taxon>Metazoa</taxon>
        <taxon>Spiralia</taxon>
        <taxon>Lophotrochozoa</taxon>
        <taxon>Mollusca</taxon>
        <taxon>Cephalopoda</taxon>
        <taxon>Coleoidea</taxon>
        <taxon>Octopodiformes</taxon>
        <taxon>Octopoda</taxon>
        <taxon>Incirrata</taxon>
        <taxon>Octopodidae</taxon>
        <taxon>Octopus</taxon>
    </lineage>
</organism>
<dbReference type="AlphaFoldDB" id="A0A0L8HX94"/>
<protein>
    <submittedName>
        <fullName evidence="2">Uncharacterized protein</fullName>
    </submittedName>
</protein>
<accession>A0A0L8HX94</accession>
<feature type="compositionally biased region" description="Basic residues" evidence="1">
    <location>
        <begin position="128"/>
        <end position="149"/>
    </location>
</feature>
<feature type="region of interest" description="Disordered" evidence="1">
    <location>
        <begin position="1"/>
        <end position="26"/>
    </location>
</feature>
<feature type="region of interest" description="Disordered" evidence="1">
    <location>
        <begin position="127"/>
        <end position="203"/>
    </location>
</feature>
<proteinExistence type="predicted"/>
<evidence type="ECO:0000313" key="2">
    <source>
        <dbReference type="EMBL" id="KOF93420.1"/>
    </source>
</evidence>
<name>A0A0L8HX94_OCTBM</name>
<feature type="compositionally biased region" description="Polar residues" evidence="1">
    <location>
        <begin position="188"/>
        <end position="203"/>
    </location>
</feature>
<feature type="compositionally biased region" description="Low complexity" evidence="1">
    <location>
        <begin position="15"/>
        <end position="25"/>
    </location>
</feature>
<gene>
    <name evidence="2" type="ORF">OCBIM_22004491mg</name>
</gene>
<reference evidence="2" key="1">
    <citation type="submission" date="2015-07" db="EMBL/GenBank/DDBJ databases">
        <title>MeaNS - Measles Nucleotide Surveillance Program.</title>
        <authorList>
            <person name="Tran T."/>
            <person name="Druce J."/>
        </authorList>
    </citation>
    <scope>NUCLEOTIDE SEQUENCE</scope>
    <source>
        <strain evidence="2">UCB-OBI-ISO-001</strain>
        <tissue evidence="2">Gonad</tissue>
    </source>
</reference>
<evidence type="ECO:0000256" key="1">
    <source>
        <dbReference type="SAM" id="MobiDB-lite"/>
    </source>
</evidence>
<dbReference type="EMBL" id="KQ417173">
    <property type="protein sequence ID" value="KOF93420.1"/>
    <property type="molecule type" value="Genomic_DNA"/>
</dbReference>